<evidence type="ECO:0000256" key="6">
    <source>
        <dbReference type="ARBA" id="ARBA00022833"/>
    </source>
</evidence>
<dbReference type="EMBL" id="JAADYS010002312">
    <property type="protein sequence ID" value="KAF4458933.1"/>
    <property type="molecule type" value="Genomic_DNA"/>
</dbReference>
<gene>
    <name evidence="10" type="ORF">FALBO_14320</name>
</gene>
<dbReference type="PANTHER" id="PTHR11733">
    <property type="entry name" value="ZINC METALLOPROTEASE FAMILY M13 NEPRILYSIN-RELATED"/>
    <property type="match status" value="1"/>
</dbReference>
<evidence type="ECO:0000256" key="4">
    <source>
        <dbReference type="ARBA" id="ARBA00022723"/>
    </source>
</evidence>
<evidence type="ECO:0000256" key="1">
    <source>
        <dbReference type="ARBA" id="ARBA00001947"/>
    </source>
</evidence>
<keyword evidence="5" id="KW-0378">Hydrolase</keyword>
<dbReference type="Proteomes" id="UP000554235">
    <property type="component" value="Unassembled WGS sequence"/>
</dbReference>
<name>A0A8H4KZY7_9HYPO</name>
<dbReference type="InterPro" id="IPR000718">
    <property type="entry name" value="Peptidase_M13"/>
</dbReference>
<dbReference type="AlphaFoldDB" id="A0A8H4KZY7"/>
<dbReference type="PANTHER" id="PTHR11733:SF167">
    <property type="entry name" value="FI17812P1-RELATED"/>
    <property type="match status" value="1"/>
</dbReference>
<dbReference type="InterPro" id="IPR024079">
    <property type="entry name" value="MetalloPept_cat_dom_sf"/>
</dbReference>
<accession>A0A8H4KZY7</accession>
<dbReference type="Gene3D" id="1.10.1380.10">
    <property type="entry name" value="Neutral endopeptidase , domain2"/>
    <property type="match status" value="1"/>
</dbReference>
<evidence type="ECO:0000256" key="3">
    <source>
        <dbReference type="ARBA" id="ARBA00022670"/>
    </source>
</evidence>
<comment type="similarity">
    <text evidence="2">Belongs to the peptidase M13 family.</text>
</comment>
<dbReference type="Pfam" id="PF01431">
    <property type="entry name" value="Peptidase_M13"/>
    <property type="match status" value="1"/>
</dbReference>
<dbReference type="GO" id="GO:0016485">
    <property type="term" value="P:protein processing"/>
    <property type="evidence" value="ECO:0007669"/>
    <property type="project" value="TreeGrafter"/>
</dbReference>
<dbReference type="SUPFAM" id="SSF55486">
    <property type="entry name" value="Metalloproteases ('zincins'), catalytic domain"/>
    <property type="match status" value="1"/>
</dbReference>
<comment type="cofactor">
    <cofactor evidence="1">
        <name>Zn(2+)</name>
        <dbReference type="ChEBI" id="CHEBI:29105"/>
    </cofactor>
</comment>
<feature type="domain" description="Peptidase M13 C-terminal" evidence="8">
    <location>
        <begin position="524"/>
        <end position="723"/>
    </location>
</feature>
<dbReference type="GO" id="GO:0004222">
    <property type="term" value="F:metalloendopeptidase activity"/>
    <property type="evidence" value="ECO:0007669"/>
    <property type="project" value="InterPro"/>
</dbReference>
<keyword evidence="4" id="KW-0479">Metal-binding</keyword>
<dbReference type="InterPro" id="IPR008753">
    <property type="entry name" value="Peptidase_M13_N"/>
</dbReference>
<dbReference type="PRINTS" id="PR00786">
    <property type="entry name" value="NEPRILYSIN"/>
</dbReference>
<dbReference type="PROSITE" id="PS51885">
    <property type="entry name" value="NEPRILYSIN"/>
    <property type="match status" value="1"/>
</dbReference>
<dbReference type="InterPro" id="IPR042089">
    <property type="entry name" value="Peptidase_M13_dom_2"/>
</dbReference>
<comment type="caution">
    <text evidence="10">The sequence shown here is derived from an EMBL/GenBank/DDBJ whole genome shotgun (WGS) entry which is preliminary data.</text>
</comment>
<keyword evidence="7" id="KW-0482">Metalloprotease</keyword>
<evidence type="ECO:0000259" key="9">
    <source>
        <dbReference type="Pfam" id="PF05649"/>
    </source>
</evidence>
<protein>
    <submittedName>
        <fullName evidence="10">Endothelin-converting enzyme 1</fullName>
    </submittedName>
</protein>
<dbReference type="GO" id="GO:0046872">
    <property type="term" value="F:metal ion binding"/>
    <property type="evidence" value="ECO:0007669"/>
    <property type="project" value="UniProtKB-KW"/>
</dbReference>
<evidence type="ECO:0000256" key="2">
    <source>
        <dbReference type="ARBA" id="ARBA00007357"/>
    </source>
</evidence>
<keyword evidence="6" id="KW-0862">Zinc</keyword>
<keyword evidence="11" id="KW-1185">Reference proteome</keyword>
<sequence>MTVLPRGYDTWKSQVCTEPACLRIAADILGNLATNYTEIDPCTDFDQYACGNWAAHNAIPAGETSTDTLGQVQADVYESVRLILEGSYPSKEEGGWITVDLTDEQVTADKENFAKLQGAYEACTNYTALAEQDLTSLKVVASGIVSTFPALPCPGGNPKNITYDHSAYLGPTLALFESVGVETVQRFFQIQNKIDPDEMVLALQVPKDSGLPASTEFLPEYIRLATELLIAVHPINLTQKRAAELIEGVINIQVEIGKASEYVDKTDSPLPAYKSLAEIQQLAPQLNYEAVIQRLAPADYDTSKIVLSAPKWLQHISLVFSKTPADIIQAFFIWRAIVSLSPYIESDLTNAYNAFRLKQAGADVESPQPRWRRCVAALDGGALWIQSDDIASEAIGPTGLTWIVSRFFVDKHFSAEARNLTAQMVDNLESSFLGRIETRDWATETVKKAATEKVHAMASQIALPMSPDAADPLKINAYYSDVVITESLATNVLSAAKSNIAKNWASLGKPTDRDMWKFSTLTTNAFHYPPLNEMVLLAGVLQYPLLDVDFPAYLLYGGVGSVIGHEITHGFDNNGRLYDKTGNYTTWWDEKSIEGFVSKTKCFIEEYNKYTVIGPDGEPTHVDGELTLGENLADAGGVASSYNAWKKLVSANGKDKNLPGMDGFTHDQLFFLKWGQAWCQNIRPADLVENLKDVHSPNRARILLTLQNSPGFGKAFKCPPKKPACELW</sequence>
<dbReference type="InterPro" id="IPR018497">
    <property type="entry name" value="Peptidase_M13_C"/>
</dbReference>
<evidence type="ECO:0000256" key="7">
    <source>
        <dbReference type="ARBA" id="ARBA00023049"/>
    </source>
</evidence>
<reference evidence="10 11" key="1">
    <citation type="submission" date="2020-01" db="EMBL/GenBank/DDBJ databases">
        <title>Identification and distribution of gene clusters putatively required for synthesis of sphingolipid metabolism inhibitors in phylogenetically diverse species of the filamentous fungus Fusarium.</title>
        <authorList>
            <person name="Kim H.-S."/>
            <person name="Busman M."/>
            <person name="Brown D.W."/>
            <person name="Divon H."/>
            <person name="Uhlig S."/>
            <person name="Proctor R.H."/>
        </authorList>
    </citation>
    <scope>NUCLEOTIDE SEQUENCE [LARGE SCALE GENOMIC DNA]</scope>
    <source>
        <strain evidence="10 11">NRRL 20459</strain>
    </source>
</reference>
<evidence type="ECO:0000313" key="11">
    <source>
        <dbReference type="Proteomes" id="UP000554235"/>
    </source>
</evidence>
<proteinExistence type="inferred from homology"/>
<organism evidence="10 11">
    <name type="scientific">Fusarium albosuccineum</name>
    <dbReference type="NCBI Taxonomy" id="1237068"/>
    <lineage>
        <taxon>Eukaryota</taxon>
        <taxon>Fungi</taxon>
        <taxon>Dikarya</taxon>
        <taxon>Ascomycota</taxon>
        <taxon>Pezizomycotina</taxon>
        <taxon>Sordariomycetes</taxon>
        <taxon>Hypocreomycetidae</taxon>
        <taxon>Hypocreales</taxon>
        <taxon>Nectriaceae</taxon>
        <taxon>Fusarium</taxon>
        <taxon>Fusarium decemcellulare species complex</taxon>
    </lineage>
</organism>
<evidence type="ECO:0000259" key="8">
    <source>
        <dbReference type="Pfam" id="PF01431"/>
    </source>
</evidence>
<keyword evidence="3" id="KW-0645">Protease</keyword>
<feature type="domain" description="Peptidase M13 N-terminal" evidence="9">
    <location>
        <begin position="41"/>
        <end position="464"/>
    </location>
</feature>
<evidence type="ECO:0000313" key="10">
    <source>
        <dbReference type="EMBL" id="KAF4458933.1"/>
    </source>
</evidence>
<dbReference type="CDD" id="cd08662">
    <property type="entry name" value="M13"/>
    <property type="match status" value="1"/>
</dbReference>
<dbReference type="Gene3D" id="3.40.390.10">
    <property type="entry name" value="Collagenase (Catalytic Domain)"/>
    <property type="match status" value="1"/>
</dbReference>
<dbReference type="GO" id="GO:0005886">
    <property type="term" value="C:plasma membrane"/>
    <property type="evidence" value="ECO:0007669"/>
    <property type="project" value="TreeGrafter"/>
</dbReference>
<dbReference type="Pfam" id="PF05649">
    <property type="entry name" value="Peptidase_M13_N"/>
    <property type="match status" value="1"/>
</dbReference>
<evidence type="ECO:0000256" key="5">
    <source>
        <dbReference type="ARBA" id="ARBA00022801"/>
    </source>
</evidence>
<dbReference type="OrthoDB" id="6475849at2759"/>